<evidence type="ECO:0000256" key="2">
    <source>
        <dbReference type="ARBA" id="ARBA00008816"/>
    </source>
</evidence>
<dbReference type="PANTHER" id="PTHR10165:SF35">
    <property type="entry name" value="RE23632P"/>
    <property type="match status" value="1"/>
</dbReference>
<dbReference type="GO" id="GO:0046839">
    <property type="term" value="P:phospholipid dephosphorylation"/>
    <property type="evidence" value="ECO:0007669"/>
    <property type="project" value="TreeGrafter"/>
</dbReference>
<keyword evidence="5 6" id="KW-0472">Membrane</keyword>
<reference evidence="8" key="1">
    <citation type="submission" date="2014-05" db="EMBL/GenBank/DDBJ databases">
        <title>The transcriptome of the halophilic microalga Tetraselmis sp. GSL018 isolated from the Great Salt Lake, Utah.</title>
        <authorList>
            <person name="Jinkerson R.E."/>
            <person name="D'Adamo S."/>
            <person name="Posewitz M.C."/>
        </authorList>
    </citation>
    <scope>NUCLEOTIDE SEQUENCE</scope>
    <source>
        <strain evidence="8">GSL018</strain>
    </source>
</reference>
<dbReference type="EMBL" id="GBEZ01025792">
    <property type="protein sequence ID" value="JAC61337.1"/>
    <property type="molecule type" value="Transcribed_RNA"/>
</dbReference>
<dbReference type="AlphaFoldDB" id="A0A061QKZ7"/>
<dbReference type="SUPFAM" id="SSF48317">
    <property type="entry name" value="Acid phosphatase/Vanadium-dependent haloperoxidase"/>
    <property type="match status" value="1"/>
</dbReference>
<evidence type="ECO:0000259" key="7">
    <source>
        <dbReference type="SMART" id="SM00014"/>
    </source>
</evidence>
<name>A0A061QKZ7_9CHLO</name>
<feature type="domain" description="Phosphatidic acid phosphatase type 2/haloperoxidase" evidence="7">
    <location>
        <begin position="137"/>
        <end position="275"/>
    </location>
</feature>
<keyword evidence="3 6" id="KW-0812">Transmembrane</keyword>
<evidence type="ECO:0000256" key="1">
    <source>
        <dbReference type="ARBA" id="ARBA00004141"/>
    </source>
</evidence>
<dbReference type="Gene3D" id="1.20.144.10">
    <property type="entry name" value="Phosphatidic acid phosphatase type 2/haloperoxidase"/>
    <property type="match status" value="1"/>
</dbReference>
<feature type="transmembrane region" description="Helical" evidence="6">
    <location>
        <begin position="107"/>
        <end position="128"/>
    </location>
</feature>
<gene>
    <name evidence="8" type="ORF">TSPGSL018_26544</name>
</gene>
<evidence type="ECO:0000256" key="5">
    <source>
        <dbReference type="ARBA" id="ARBA00023136"/>
    </source>
</evidence>
<accession>A0A061QKZ7</accession>
<keyword evidence="4 6" id="KW-1133">Transmembrane helix</keyword>
<organism evidence="8">
    <name type="scientific">Tetraselmis sp. GSL018</name>
    <dbReference type="NCBI Taxonomy" id="582737"/>
    <lineage>
        <taxon>Eukaryota</taxon>
        <taxon>Viridiplantae</taxon>
        <taxon>Chlorophyta</taxon>
        <taxon>core chlorophytes</taxon>
        <taxon>Chlorodendrophyceae</taxon>
        <taxon>Chlorodendrales</taxon>
        <taxon>Chlorodendraceae</taxon>
        <taxon>Tetraselmis</taxon>
    </lineage>
</organism>
<dbReference type="Pfam" id="PF01569">
    <property type="entry name" value="PAP2"/>
    <property type="match status" value="1"/>
</dbReference>
<dbReference type="InterPro" id="IPR036938">
    <property type="entry name" value="PAP2/HPO_sf"/>
</dbReference>
<dbReference type="InterPro" id="IPR000326">
    <property type="entry name" value="PAP2/HPO"/>
</dbReference>
<dbReference type="InterPro" id="IPR043216">
    <property type="entry name" value="PAP-like"/>
</dbReference>
<evidence type="ECO:0000256" key="6">
    <source>
        <dbReference type="SAM" id="Phobius"/>
    </source>
</evidence>
<sequence length="278" mass="31143">MVEQQYPFPVSEILDNEAANSNRQNLESGNRDLVIREGAGRDSRLRDILTDQAWLKTSLIFILLFVPSQVFEHTAQGPQFFYAPSTEFYPGESLLRRPFTEETVPTYMLAIYVTLLVLLTCAAEILILKLAAVRVLVDECNVLQIAYSFVSFVKRGIGRLRPDFLARLETNDSGIVDEGKLSYPSGHTALSCACAAYWTIHLTWRLHYCATPLLRCASRPYWLKEIVAFGKVVLVGLGPAAALFISASRVYDYRHLPSDVNAGAIIGICTAICVWFQR</sequence>
<feature type="transmembrane region" description="Helical" evidence="6">
    <location>
        <begin position="228"/>
        <end position="248"/>
    </location>
</feature>
<dbReference type="GO" id="GO:0008195">
    <property type="term" value="F:phosphatidate phosphatase activity"/>
    <property type="evidence" value="ECO:0007669"/>
    <property type="project" value="TreeGrafter"/>
</dbReference>
<evidence type="ECO:0000256" key="3">
    <source>
        <dbReference type="ARBA" id="ARBA00022692"/>
    </source>
</evidence>
<evidence type="ECO:0000313" key="8">
    <source>
        <dbReference type="EMBL" id="JAC61337.1"/>
    </source>
</evidence>
<feature type="transmembrane region" description="Helical" evidence="6">
    <location>
        <begin position="260"/>
        <end position="276"/>
    </location>
</feature>
<dbReference type="GO" id="GO:0016020">
    <property type="term" value="C:membrane"/>
    <property type="evidence" value="ECO:0007669"/>
    <property type="project" value="UniProtKB-SubCell"/>
</dbReference>
<dbReference type="PANTHER" id="PTHR10165">
    <property type="entry name" value="LIPID PHOSPHATE PHOSPHATASE"/>
    <property type="match status" value="1"/>
</dbReference>
<protein>
    <submittedName>
        <fullName evidence="8">Phosphoesterase</fullName>
    </submittedName>
</protein>
<comment type="similarity">
    <text evidence="2">Belongs to the PA-phosphatase related phosphoesterase family.</text>
</comment>
<evidence type="ECO:0000256" key="4">
    <source>
        <dbReference type="ARBA" id="ARBA00022989"/>
    </source>
</evidence>
<proteinExistence type="inferred from homology"/>
<dbReference type="GO" id="GO:0006644">
    <property type="term" value="P:phospholipid metabolic process"/>
    <property type="evidence" value="ECO:0007669"/>
    <property type="project" value="InterPro"/>
</dbReference>
<comment type="subcellular location">
    <subcellularLocation>
        <location evidence="1">Membrane</location>
        <topology evidence="1">Multi-pass membrane protein</topology>
    </subcellularLocation>
</comment>
<dbReference type="SMART" id="SM00014">
    <property type="entry name" value="acidPPc"/>
    <property type="match status" value="1"/>
</dbReference>